<dbReference type="SMART" id="SM01170">
    <property type="entry name" value="DUF1944"/>
    <property type="match status" value="1"/>
</dbReference>
<dbReference type="Gene3D" id="2.20.80.10">
    <property type="entry name" value="Lipovitellin-phosvitin complex, chain A, domain 4"/>
    <property type="match status" value="1"/>
</dbReference>
<feature type="compositionally biased region" description="Low complexity" evidence="7">
    <location>
        <begin position="1325"/>
        <end position="1348"/>
    </location>
</feature>
<dbReference type="GO" id="GO:0005319">
    <property type="term" value="F:lipid transporter activity"/>
    <property type="evidence" value="ECO:0007669"/>
    <property type="project" value="InterPro"/>
</dbReference>
<dbReference type="InterPro" id="IPR001846">
    <property type="entry name" value="VWF_type-D"/>
</dbReference>
<evidence type="ECO:0000256" key="2">
    <source>
        <dbReference type="ARBA" id="ARBA00022729"/>
    </source>
</evidence>
<dbReference type="SUPFAM" id="SSF56968">
    <property type="entry name" value="Lipovitellin-phosvitin complex, beta-sheet shell regions"/>
    <property type="match status" value="3"/>
</dbReference>
<evidence type="ECO:0000256" key="7">
    <source>
        <dbReference type="SAM" id="MobiDB-lite"/>
    </source>
</evidence>
<protein>
    <recommendedName>
        <fullName evidence="13">Phosvitin</fullName>
    </recommendedName>
</protein>
<keyword evidence="12" id="KW-1185">Reference proteome</keyword>
<feature type="region of interest" description="Disordered" evidence="7">
    <location>
        <begin position="1004"/>
        <end position="1024"/>
    </location>
</feature>
<dbReference type="GO" id="GO:0032355">
    <property type="term" value="P:response to estradiol"/>
    <property type="evidence" value="ECO:0007669"/>
    <property type="project" value="TreeGrafter"/>
</dbReference>
<evidence type="ECO:0000256" key="8">
    <source>
        <dbReference type="SAM" id="SignalP"/>
    </source>
</evidence>
<dbReference type="Proteomes" id="UP000694569">
    <property type="component" value="Unplaced"/>
</dbReference>
<evidence type="ECO:0000256" key="1">
    <source>
        <dbReference type="ARBA" id="ARBA00022553"/>
    </source>
</evidence>
<dbReference type="GO" id="GO:0045735">
    <property type="term" value="F:nutrient reservoir activity"/>
    <property type="evidence" value="ECO:0007669"/>
    <property type="project" value="UniProtKB-KW"/>
</dbReference>
<dbReference type="SMART" id="SM00638">
    <property type="entry name" value="LPD_N"/>
    <property type="match status" value="1"/>
</dbReference>
<dbReference type="Pfam" id="PF09172">
    <property type="entry name" value="Vit_open_b-sht"/>
    <property type="match status" value="1"/>
</dbReference>
<dbReference type="Gene3D" id="2.20.50.20">
    <property type="entry name" value="Lipovitellin. Chain A, domain 3"/>
    <property type="match status" value="1"/>
</dbReference>
<keyword evidence="4 6" id="KW-1015">Disulfide bond</keyword>
<dbReference type="PROSITE" id="PS51233">
    <property type="entry name" value="VWFD"/>
    <property type="match status" value="1"/>
</dbReference>
<evidence type="ECO:0000256" key="4">
    <source>
        <dbReference type="ARBA" id="ARBA00023157"/>
    </source>
</evidence>
<dbReference type="Gene3D" id="1.25.10.20">
    <property type="entry name" value="Vitellinogen, superhelical"/>
    <property type="match status" value="1"/>
</dbReference>
<proteinExistence type="predicted"/>
<dbReference type="OrthoDB" id="5956066at2759"/>
<dbReference type="PANTHER" id="PTHR23345">
    <property type="entry name" value="VITELLOGENIN-RELATED"/>
    <property type="match status" value="1"/>
</dbReference>
<sequence length="1831" mass="203705">MRRIILTLLLALAAVSGRKLAPFFSENKNYVYNYEAIVLTGISGKGLTQAGIKLTGRVEISPFAQRMYLMKVHSPEIKEFNGVWPRDSFTRSTKLSQAIAEELTKLVKFEYHDGEVKDIFAEPGVSETVLNIQRGILHMFHVNTRDTQNVYRLQENGLGGVCETLYEIQEEKRSNKIYVIKSRNLNKCEDKVSKTTGVAFLEPCLLCQQKAKHLRGSAVFTYEMKKQDRGLFIKEATGKQIYRASPFYELHGAVNMEARQVLTWVETKTNKMVEPHAQLVNRGGINYRFDSEFNQMPFHLTKVKNLESLITDFLHHLVQNNEQQVQAEAPAKFLQFIQHLRSCNTDLLLTIWKQFANRPQHRRWLRNAFPIVGSTDAMRALEHIIRNKELSIAEAQIALALAAQHMRGSQRNLQMLKALIVEFRSQDSRQLLKAALLAYGTITQKYCALMSVCPETVLQTLHDFAAEAVNKARIEDMEMAIKALGNAGQPDSIKQILKVLPGFTSSAAQFPVRIQVDAVMALRNVAKKFPQKVQDILLQVFADPRVHPEARMMACVALFETKPPLTIVTTVANIAMKEGNSNRQLLSFTYSHLKSLAKSTVPGLHKLAANSKIALDILNPVLDKLSLRYSKAFRVDFFNYPLMAGASASVFVMNGPSTTIPAFILAKIRGTALGMETDLLEVSLRAEGLQEVLRRQNINFKAYSVKKLIIKIIQSILSKRPLVSDVPIFSAQLKLYGQEVQYGLASRDLIQNVIKALNEPAQSHSLVKDILHKILKGITGSWAFPVLTAEVRHIVPTCTGLPLEVSLHSAAVANVAVESDVKVNPPPSNEQSIAQLLQSNIQVNADIAPSATVHSIAFMGVNTPFIQSGVEHHGKVQIFFPAKFTAKIYMNEKNIKVETAPLQQNYDVFIARSQAMAVSRNAEEPDAVKKTPIVPYGSDVDYVKAHFEKRGKSYLEESIEKDLSAEIESKRFPNLFRLPKIKLPKICIKVPGIPIKVCLDKKKKKDASTKKPEEPEEPEKPKKQKKYFALYQAPESHEAVVAANKHGYLYQAIGDDEIKVSVSPHQPDPLIEKMQFELTAGEKAASKIRVVVGAGNEDAEQLDETAVHRRLREILGIVDYQARNESFARKRTTAKESAKEEPPAGDVIEAKVKKQKRSSSSSSSSSARTSSVSSSSQNVGRSRWQPQRHGGQAEAPHSAVSWRRRASVRPAHNAQRSSSSSSSSSGTSGQRSSSHSEQRGSSSSSSSSASSSASNYRNKQKDDSRRRQSSRQEAQQRNYPRRHHGRPDSELQQVDLEIYDLKFKPSRFPRPHGSNRVTSRRGSGRYRASSSSSSSSSFSSSSSAASRRSSQHERFMGDKRTPSLVASAQAVRSDKKKQGFQLIAFAEYLPSRPRVQAYIVDIAGQSRSRVCVEARVENPHAAQVNVKWGPGCQQYKLSLKAKAGRLGNQPALAVKVSWPRIPSVLKSMSKGVYRFIPGAAYMLGAYERYQKNPSRQAKLILSLASPRIMNAILRIPGNTLYYPSINIPVAISAPYHPQTSAVQLPNLHLLSEVPSSLVESLQGRCSVANEQITTFNGIAYNYSMDWSCYNVLAVDCSADNAFLILSRNSVAAPGFKDIDARIGDSKIEMSYTPGELMLRVDNVEITHDRFPYKVNDDPSIEISKEDDVLIVNAKEFGLERISYNGEISQIDTSAWMRGKTCGMCGRHDDEIEQEFEMPNGLIAKDAKSFADSWSLIDDTCTGACKMEHETISLVKEDLDSTCYSVHPVLRCSKGCAPTKVAPVPVDFHCKAAGWHLFPIINYTANTPSQSSPMAPTHSIAMYKALSMCKSQ</sequence>
<feature type="chain" id="PRO_5034475215" description="Phosvitin" evidence="8">
    <location>
        <begin position="18"/>
        <end position="1831"/>
    </location>
</feature>
<dbReference type="InterPro" id="IPR015819">
    <property type="entry name" value="Lipid_transp_b-sht_shell"/>
</dbReference>
<evidence type="ECO:0000256" key="3">
    <source>
        <dbReference type="ARBA" id="ARBA00022761"/>
    </source>
</evidence>
<dbReference type="SUPFAM" id="SSF48431">
    <property type="entry name" value="Lipovitellin-phosvitin complex, superhelical domain"/>
    <property type="match status" value="1"/>
</dbReference>
<dbReference type="PANTHER" id="PTHR23345:SF15">
    <property type="entry name" value="VITELLOGENIN 1-RELATED"/>
    <property type="match status" value="1"/>
</dbReference>
<feature type="domain" description="VWFD" evidence="10">
    <location>
        <begin position="1563"/>
        <end position="1741"/>
    </location>
</feature>
<dbReference type="Gene3D" id="2.30.230.10">
    <property type="entry name" value="Lipovitellin, beta-sheet shell regions, chain A"/>
    <property type="match status" value="1"/>
</dbReference>
<evidence type="ECO:0000259" key="10">
    <source>
        <dbReference type="PROSITE" id="PS51233"/>
    </source>
</evidence>
<evidence type="ECO:0000313" key="11">
    <source>
        <dbReference type="Ensembl" id="ENSLLEP00000036072.1"/>
    </source>
</evidence>
<dbReference type="Pfam" id="PF09175">
    <property type="entry name" value="Vit_b-sht_shell"/>
    <property type="match status" value="1"/>
</dbReference>
<dbReference type="InterPro" id="IPR011030">
    <property type="entry name" value="Lipovitellin_superhlx_dom"/>
</dbReference>
<evidence type="ECO:0008006" key="13">
    <source>
        <dbReference type="Google" id="ProtNLM"/>
    </source>
</evidence>
<evidence type="ECO:0000256" key="5">
    <source>
        <dbReference type="ARBA" id="ARBA00023180"/>
    </source>
</evidence>
<dbReference type="SMART" id="SM00216">
    <property type="entry name" value="VWD"/>
    <property type="match status" value="1"/>
</dbReference>
<feature type="compositionally biased region" description="Low complexity" evidence="7">
    <location>
        <begin position="1214"/>
        <end position="1254"/>
    </location>
</feature>
<dbReference type="PROSITE" id="PS51211">
    <property type="entry name" value="VITELLOGENIN"/>
    <property type="match status" value="1"/>
</dbReference>
<feature type="compositionally biased region" description="Basic and acidic residues" evidence="7">
    <location>
        <begin position="1006"/>
        <end position="1021"/>
    </location>
</feature>
<dbReference type="InterPro" id="IPR001747">
    <property type="entry name" value="Vitellogenin_N"/>
</dbReference>
<feature type="compositionally biased region" description="Basic and acidic residues" evidence="7">
    <location>
        <begin position="1133"/>
        <end position="1152"/>
    </location>
</feature>
<evidence type="ECO:0000256" key="6">
    <source>
        <dbReference type="PROSITE-ProRule" id="PRU00557"/>
    </source>
</evidence>
<dbReference type="InterPro" id="IPR050733">
    <property type="entry name" value="Vitellogenin/Apolipophorin"/>
</dbReference>
<dbReference type="GO" id="GO:0071391">
    <property type="term" value="P:cellular response to estrogen stimulus"/>
    <property type="evidence" value="ECO:0007669"/>
    <property type="project" value="TreeGrafter"/>
</dbReference>
<accession>A0A8C5WGA1</accession>
<keyword evidence="1" id="KW-0597">Phosphoprotein</keyword>
<feature type="disulfide bond" evidence="6">
    <location>
        <begin position="204"/>
        <end position="207"/>
    </location>
</feature>
<dbReference type="Gene3D" id="2.20.90.10">
    <property type="entry name" value="Vitellinogen, beta-sheet shell domain"/>
    <property type="match status" value="1"/>
</dbReference>
<dbReference type="Pfam" id="PF01347">
    <property type="entry name" value="Vitellogenin_N"/>
    <property type="match status" value="1"/>
</dbReference>
<evidence type="ECO:0000313" key="12">
    <source>
        <dbReference type="Proteomes" id="UP000694569"/>
    </source>
</evidence>
<feature type="signal peptide" evidence="8">
    <location>
        <begin position="1"/>
        <end position="17"/>
    </location>
</feature>
<feature type="region of interest" description="Disordered" evidence="7">
    <location>
        <begin position="1125"/>
        <end position="1370"/>
    </location>
</feature>
<reference evidence="11" key="1">
    <citation type="submission" date="2025-08" db="UniProtKB">
        <authorList>
            <consortium name="Ensembl"/>
        </authorList>
    </citation>
    <scope>IDENTIFICATION</scope>
</reference>
<keyword evidence="5" id="KW-0325">Glycoprotein</keyword>
<dbReference type="InterPro" id="IPR037088">
    <property type="entry name" value="Vitellinogen_b-sht_shell_sf"/>
</dbReference>
<feature type="disulfide bond" evidence="6">
    <location>
        <begin position="162"/>
        <end position="188"/>
    </location>
</feature>
<feature type="domain" description="Vitellogenin" evidence="9">
    <location>
        <begin position="24"/>
        <end position="664"/>
    </location>
</feature>
<dbReference type="InterPro" id="IPR015258">
    <property type="entry name" value="Vitellinogen_b-sht_shell"/>
</dbReference>
<dbReference type="Ensembl" id="ENSLLET00000037460.1">
    <property type="protein sequence ID" value="ENSLLEP00000036072.1"/>
    <property type="gene ID" value="ENSLLEG00000022641.1"/>
</dbReference>
<reference evidence="11" key="2">
    <citation type="submission" date="2025-09" db="UniProtKB">
        <authorList>
            <consortium name="Ensembl"/>
        </authorList>
    </citation>
    <scope>IDENTIFICATION</scope>
</reference>
<dbReference type="Pfam" id="PF00094">
    <property type="entry name" value="VWD"/>
    <property type="match status" value="1"/>
</dbReference>
<dbReference type="InterPro" id="IPR015817">
    <property type="entry name" value="Vitellinogen_open_b-sht_sub1"/>
</dbReference>
<dbReference type="GeneTree" id="ENSGT00530000064273"/>
<name>A0A8C5WGA1_9ANUR</name>
<organism evidence="11 12">
    <name type="scientific">Leptobrachium leishanense</name>
    <name type="common">Leishan spiny toad</name>
    <dbReference type="NCBI Taxonomy" id="445787"/>
    <lineage>
        <taxon>Eukaryota</taxon>
        <taxon>Metazoa</taxon>
        <taxon>Chordata</taxon>
        <taxon>Craniata</taxon>
        <taxon>Vertebrata</taxon>
        <taxon>Euteleostomi</taxon>
        <taxon>Amphibia</taxon>
        <taxon>Batrachia</taxon>
        <taxon>Anura</taxon>
        <taxon>Pelobatoidea</taxon>
        <taxon>Megophryidae</taxon>
        <taxon>Leptobrachium</taxon>
    </lineage>
</organism>
<keyword evidence="3" id="KW-0758">Storage protein</keyword>
<evidence type="ECO:0000259" key="9">
    <source>
        <dbReference type="PROSITE" id="PS51211"/>
    </source>
</evidence>
<dbReference type="InterPro" id="IPR015255">
    <property type="entry name" value="Vitellinogen_open_b-sht"/>
</dbReference>
<dbReference type="InterPro" id="IPR015816">
    <property type="entry name" value="Vitellinogen_b-sht_N"/>
</dbReference>
<comment type="caution">
    <text evidence="6">Lacks conserved residue(s) required for the propagation of feature annotation.</text>
</comment>
<feature type="compositionally biased region" description="Basic and acidic residues" evidence="7">
    <location>
        <begin position="1350"/>
        <end position="1361"/>
    </location>
</feature>
<keyword evidence="2 8" id="KW-0732">Signal</keyword>
<dbReference type="SMART" id="SM01169">
    <property type="entry name" value="DUF1943"/>
    <property type="match status" value="1"/>
</dbReference>
<feature type="compositionally biased region" description="Low complexity" evidence="7">
    <location>
        <begin position="1158"/>
        <end position="1176"/>
    </location>
</feature>